<reference evidence="3 4" key="1">
    <citation type="submission" date="2020-10" db="EMBL/GenBank/DDBJ databases">
        <title>Aquamicrobium zhengzhouensis sp. nov., a exopolysaccharide producing bacterium isolated from farmland soil.</title>
        <authorList>
            <person name="Wang X."/>
        </authorList>
    </citation>
    <scope>NUCLEOTIDE SEQUENCE [LARGE SCALE GENOMIC DNA]</scope>
    <source>
        <strain evidence="4">cd-1</strain>
    </source>
</reference>
<evidence type="ECO:0000313" key="4">
    <source>
        <dbReference type="Proteomes" id="UP000601789"/>
    </source>
</evidence>
<accession>A0ABS0SJ78</accession>
<sequence>MFKNILVSIDLGEAKAEEKAIRTAVELARFSGANLHVLTVVPDYGMSLVGGFFPKGHEKQAMEQANIALHEFTKAHVPADLRHRHIVGHGSIYREILHYAKVSKADLIVMLASKPGPEDYLLGPNAARVARHANVSVHVVR</sequence>
<evidence type="ECO:0000256" key="1">
    <source>
        <dbReference type="ARBA" id="ARBA00008791"/>
    </source>
</evidence>
<proteinExistence type="inferred from homology"/>
<protein>
    <submittedName>
        <fullName evidence="3">Universal stress protein</fullName>
    </submittedName>
</protein>
<evidence type="ECO:0000259" key="2">
    <source>
        <dbReference type="Pfam" id="PF00582"/>
    </source>
</evidence>
<keyword evidence="4" id="KW-1185">Reference proteome</keyword>
<organism evidence="3 4">
    <name type="scientific">Aquamicrobium zhengzhouense</name>
    <dbReference type="NCBI Taxonomy" id="2781738"/>
    <lineage>
        <taxon>Bacteria</taxon>
        <taxon>Pseudomonadati</taxon>
        <taxon>Pseudomonadota</taxon>
        <taxon>Alphaproteobacteria</taxon>
        <taxon>Hyphomicrobiales</taxon>
        <taxon>Phyllobacteriaceae</taxon>
        <taxon>Aquamicrobium</taxon>
    </lineage>
</organism>
<name>A0ABS0SJ78_9HYPH</name>
<feature type="domain" description="UspA" evidence="2">
    <location>
        <begin position="1"/>
        <end position="141"/>
    </location>
</feature>
<dbReference type="PRINTS" id="PR01438">
    <property type="entry name" value="UNVRSLSTRESS"/>
</dbReference>
<gene>
    <name evidence="3" type="ORF">IOD40_18815</name>
</gene>
<dbReference type="CDD" id="cd00293">
    <property type="entry name" value="USP-like"/>
    <property type="match status" value="1"/>
</dbReference>
<dbReference type="InterPro" id="IPR014729">
    <property type="entry name" value="Rossmann-like_a/b/a_fold"/>
</dbReference>
<comment type="similarity">
    <text evidence="1">Belongs to the universal stress protein A family.</text>
</comment>
<evidence type="ECO:0000313" key="3">
    <source>
        <dbReference type="EMBL" id="MBI1622712.1"/>
    </source>
</evidence>
<dbReference type="RefSeq" id="WP_198478247.1">
    <property type="nucleotide sequence ID" value="NZ_JADGMQ010000021.1"/>
</dbReference>
<dbReference type="SUPFAM" id="SSF52402">
    <property type="entry name" value="Adenine nucleotide alpha hydrolases-like"/>
    <property type="match status" value="1"/>
</dbReference>
<dbReference type="InterPro" id="IPR006015">
    <property type="entry name" value="Universal_stress_UspA"/>
</dbReference>
<dbReference type="Gene3D" id="3.40.50.620">
    <property type="entry name" value="HUPs"/>
    <property type="match status" value="1"/>
</dbReference>
<dbReference type="Pfam" id="PF00582">
    <property type="entry name" value="Usp"/>
    <property type="match status" value="1"/>
</dbReference>
<comment type="caution">
    <text evidence="3">The sequence shown here is derived from an EMBL/GenBank/DDBJ whole genome shotgun (WGS) entry which is preliminary data.</text>
</comment>
<dbReference type="PANTHER" id="PTHR46268:SF6">
    <property type="entry name" value="UNIVERSAL STRESS PROTEIN UP12"/>
    <property type="match status" value="1"/>
</dbReference>
<dbReference type="InterPro" id="IPR006016">
    <property type="entry name" value="UspA"/>
</dbReference>
<dbReference type="EMBL" id="JADGMQ010000021">
    <property type="protein sequence ID" value="MBI1622712.1"/>
    <property type="molecule type" value="Genomic_DNA"/>
</dbReference>
<dbReference type="PANTHER" id="PTHR46268">
    <property type="entry name" value="STRESS RESPONSE PROTEIN NHAX"/>
    <property type="match status" value="1"/>
</dbReference>
<dbReference type="Proteomes" id="UP000601789">
    <property type="component" value="Unassembled WGS sequence"/>
</dbReference>